<dbReference type="Proteomes" id="UP000824890">
    <property type="component" value="Unassembled WGS sequence"/>
</dbReference>
<evidence type="ECO:0000313" key="3">
    <source>
        <dbReference type="EMBL" id="KAH0942532.1"/>
    </source>
</evidence>
<dbReference type="PANTHER" id="PTHR31672:SF13">
    <property type="entry name" value="F-BOX PROTEIN CPR30-LIKE"/>
    <property type="match status" value="1"/>
</dbReference>
<reference evidence="3 4" key="1">
    <citation type="submission" date="2021-05" db="EMBL/GenBank/DDBJ databases">
        <title>Genome Assembly of Synthetic Allotetraploid Brassica napus Reveals Homoeologous Exchanges between Subgenomes.</title>
        <authorList>
            <person name="Davis J.T."/>
        </authorList>
    </citation>
    <scope>NUCLEOTIDE SEQUENCE [LARGE SCALE GENOMIC DNA]</scope>
    <source>
        <strain evidence="4">cv. Da-Ae</strain>
        <tissue evidence="3">Seedling</tissue>
    </source>
</reference>
<proteinExistence type="predicted"/>
<dbReference type="Pfam" id="PF07734">
    <property type="entry name" value="FBA_1"/>
    <property type="match status" value="1"/>
</dbReference>
<comment type="caution">
    <text evidence="3">The sequence shown here is derived from an EMBL/GenBank/DDBJ whole genome shotgun (WGS) entry which is preliminary data.</text>
</comment>
<dbReference type="NCBIfam" id="TIGR01640">
    <property type="entry name" value="F_box_assoc_1"/>
    <property type="match status" value="1"/>
</dbReference>
<feature type="domain" description="F-box associated beta-propeller type 1" evidence="2">
    <location>
        <begin position="137"/>
        <end position="364"/>
    </location>
</feature>
<keyword evidence="4" id="KW-1185">Reference proteome</keyword>
<evidence type="ECO:0000313" key="4">
    <source>
        <dbReference type="Proteomes" id="UP000824890"/>
    </source>
</evidence>
<gene>
    <name evidence="3" type="ORF">HID58_002169</name>
</gene>
<feature type="compositionally biased region" description="Basic and acidic residues" evidence="1">
    <location>
        <begin position="7"/>
        <end position="17"/>
    </location>
</feature>
<dbReference type="EMBL" id="JAGKQM010000001">
    <property type="protein sequence ID" value="KAH0942532.1"/>
    <property type="molecule type" value="Genomic_DNA"/>
</dbReference>
<dbReference type="InterPro" id="IPR006527">
    <property type="entry name" value="F-box-assoc_dom_typ1"/>
</dbReference>
<sequence>MHSFGNRKQDKMIETRSKRGNPARTTTWTDLEQVESVFVEILSRLPLQYPIISNFEQAVVRLHYEPYVDLRRSLCVLHVHAMILASMVLYTMEPRSFRRFHLNTIDSAESTYMISSFNGVICCVNRVRVRDANEFCDLKIWIVNPCTGETLLLPQRRPSFQFQPSVGVAYGSTDYKVFRIYCSGKKVPEEMVFERYDFREGQLDTVYRYTLAYECEVYSSITGVWENIGHVPCVPMYLHLSPFSCGHVFVGGKIYWMSSLDDEGAILSVDLEGRFEVIQLSLYEGDQKEEDMITEATYLINLQGCLSVVILHPEHMDVWIRMGSGENVSWILLCQDTTPVGDNDIVLAMTCLENKIICVTEEKWCCYNIDTRRWKRTNHGGLVNHPTVYPFTESFLPCSGML</sequence>
<dbReference type="InterPro" id="IPR011043">
    <property type="entry name" value="Gal_Oxase/kelch_b-propeller"/>
</dbReference>
<dbReference type="InterPro" id="IPR017451">
    <property type="entry name" value="F-box-assoc_interact_dom"/>
</dbReference>
<dbReference type="PANTHER" id="PTHR31672">
    <property type="entry name" value="BNACNNG10540D PROTEIN"/>
    <property type="match status" value="1"/>
</dbReference>
<accession>A0ABQ8EMK3</accession>
<dbReference type="SUPFAM" id="SSF50965">
    <property type="entry name" value="Galactose oxidase, central domain"/>
    <property type="match status" value="1"/>
</dbReference>
<name>A0ABQ8EMK3_BRANA</name>
<feature type="region of interest" description="Disordered" evidence="1">
    <location>
        <begin position="1"/>
        <end position="24"/>
    </location>
</feature>
<dbReference type="InterPro" id="IPR050796">
    <property type="entry name" value="SCF_F-box_component"/>
</dbReference>
<evidence type="ECO:0000256" key="1">
    <source>
        <dbReference type="SAM" id="MobiDB-lite"/>
    </source>
</evidence>
<protein>
    <recommendedName>
        <fullName evidence="2">F-box associated beta-propeller type 1 domain-containing protein</fullName>
    </recommendedName>
</protein>
<organism evidence="3 4">
    <name type="scientific">Brassica napus</name>
    <name type="common">Rape</name>
    <dbReference type="NCBI Taxonomy" id="3708"/>
    <lineage>
        <taxon>Eukaryota</taxon>
        <taxon>Viridiplantae</taxon>
        <taxon>Streptophyta</taxon>
        <taxon>Embryophyta</taxon>
        <taxon>Tracheophyta</taxon>
        <taxon>Spermatophyta</taxon>
        <taxon>Magnoliopsida</taxon>
        <taxon>eudicotyledons</taxon>
        <taxon>Gunneridae</taxon>
        <taxon>Pentapetalae</taxon>
        <taxon>rosids</taxon>
        <taxon>malvids</taxon>
        <taxon>Brassicales</taxon>
        <taxon>Brassicaceae</taxon>
        <taxon>Brassiceae</taxon>
        <taxon>Brassica</taxon>
    </lineage>
</organism>
<evidence type="ECO:0000259" key="2">
    <source>
        <dbReference type="Pfam" id="PF07734"/>
    </source>
</evidence>